<keyword evidence="3" id="KW-1133">Transmembrane helix</keyword>
<dbReference type="CDD" id="cd06530">
    <property type="entry name" value="S26_SPase_I"/>
    <property type="match status" value="1"/>
</dbReference>
<reference evidence="6" key="1">
    <citation type="submission" date="2008-02" db="EMBL/GenBank/DDBJ databases">
        <authorList>
            <consortium name="The Broad Institute Genome Sequencing Platform"/>
            <person name="Fischbach M."/>
            <person name="Ward D."/>
            <person name="Young S."/>
            <person name="Jaffe D."/>
            <person name="Gnerre S."/>
            <person name="Berlin A."/>
            <person name="Heiman D."/>
            <person name="Hepburn T."/>
            <person name="Sykes S."/>
            <person name="Alvarado L."/>
            <person name="Kodira C.D."/>
            <person name="Straight P."/>
            <person name="Clardy J."/>
            <person name="Hung D."/>
            <person name="Kolter R."/>
            <person name="Mekalanos J."/>
            <person name="Walker S."/>
            <person name="Walsh C.T."/>
            <person name="Lander E."/>
            <person name="Galagan J."/>
            <person name="Nusbaum C."/>
            <person name="Birren B."/>
        </authorList>
    </citation>
    <scope>NUCLEOTIDE SEQUENCE [LARGE SCALE GENOMIC DNA]</scope>
    <source>
        <strain evidence="6">ATCC 25486 / DSM 40338 / CBS 914.69 / JCM 4507 / NBRC 13074 / NRRL 2958 / 5647</strain>
    </source>
</reference>
<dbReference type="EMBL" id="CM000950">
    <property type="protein sequence ID" value="EDY61974.1"/>
    <property type="molecule type" value="Genomic_DNA"/>
</dbReference>
<dbReference type="EC" id="3.4.21.89" evidence="3"/>
<keyword evidence="3" id="KW-0645">Protease</keyword>
<dbReference type="InterPro" id="IPR000223">
    <property type="entry name" value="Pept_S26A_signal_pept_1"/>
</dbReference>
<name>B5H563_STRE2</name>
<evidence type="ECO:0000256" key="3">
    <source>
        <dbReference type="RuleBase" id="RU362042"/>
    </source>
</evidence>
<dbReference type="GO" id="GO:0005886">
    <property type="term" value="C:plasma membrane"/>
    <property type="evidence" value="ECO:0007669"/>
    <property type="project" value="UniProtKB-SubCell"/>
</dbReference>
<evidence type="ECO:0000259" key="4">
    <source>
        <dbReference type="Pfam" id="PF10502"/>
    </source>
</evidence>
<dbReference type="GO" id="GO:0006465">
    <property type="term" value="P:signal peptide processing"/>
    <property type="evidence" value="ECO:0007669"/>
    <property type="project" value="InterPro"/>
</dbReference>
<keyword evidence="6" id="KW-1185">Reference proteome</keyword>
<dbReference type="SUPFAM" id="SSF51306">
    <property type="entry name" value="LexA/Signal peptidase"/>
    <property type="match status" value="1"/>
</dbReference>
<protein>
    <recommendedName>
        <fullName evidence="3">Signal peptidase I</fullName>
        <ecNumber evidence="3">3.4.21.89</ecNumber>
    </recommendedName>
</protein>
<dbReference type="PRINTS" id="PR00727">
    <property type="entry name" value="LEADERPTASE"/>
</dbReference>
<comment type="caution">
    <text evidence="3">Lacks conserved residue(s) required for the propagation of feature annotation.</text>
</comment>
<proteinExistence type="inferred from homology"/>
<keyword evidence="3" id="KW-0812">Transmembrane</keyword>
<dbReference type="Gene3D" id="2.10.109.10">
    <property type="entry name" value="Umud Fragment, subunit A"/>
    <property type="match status" value="1"/>
</dbReference>
<dbReference type="GO" id="GO:0009003">
    <property type="term" value="F:signal peptidase activity"/>
    <property type="evidence" value="ECO:0007669"/>
    <property type="project" value="UniProtKB-EC"/>
</dbReference>
<dbReference type="InterPro" id="IPR019533">
    <property type="entry name" value="Peptidase_S26"/>
</dbReference>
<dbReference type="PANTHER" id="PTHR43390:SF1">
    <property type="entry name" value="CHLOROPLAST PROCESSING PEPTIDASE"/>
    <property type="match status" value="1"/>
</dbReference>
<dbReference type="GO" id="GO:0004252">
    <property type="term" value="F:serine-type endopeptidase activity"/>
    <property type="evidence" value="ECO:0007669"/>
    <property type="project" value="InterPro"/>
</dbReference>
<sequence>MLARPAVGRVEGRAFMRQRRAGSGLRVAAWVLVPLGLVLMLGGIGYTGTSYKGATVMSEAMAPTYRPGERLLIERTDAGGIRRGDVVLVDVPDRYRGRPVLQRVIGLGGDHVVCCHGGRITVNGKPVDEPYVMHGEVDAGTGEYDVTVPDGRLFLLGDHRANSNDSRFFLGEQSGSVAASGVRGRVQDDPTVPVVLASLGILGIVTALAGTGLGIGGYVAGRRDRRPAEAVPPWPVA</sequence>
<dbReference type="HOGENOM" id="CLU_028723_0_2_11"/>
<dbReference type="Proteomes" id="UP000002805">
    <property type="component" value="Chromosome"/>
</dbReference>
<feature type="domain" description="Peptidase S26" evidence="4">
    <location>
        <begin position="44"/>
        <end position="187"/>
    </location>
</feature>
<gene>
    <name evidence="5" type="ORF">SSDG_00289</name>
</gene>
<keyword evidence="3" id="KW-0378">Hydrolase</keyword>
<dbReference type="MEROPS" id="S26.025"/>
<comment type="similarity">
    <text evidence="2 3">Belongs to the peptidase S26 family.</text>
</comment>
<organism evidence="5 6">
    <name type="scientific">Streptomyces pristinaespiralis (strain ATCC 25486 / DSM 40338 / CBS 914.69 / JCM 4507 / KCC S-0507 / NBRC 13074 / NRRL 2958 / 5647)</name>
    <dbReference type="NCBI Taxonomy" id="457429"/>
    <lineage>
        <taxon>Bacteria</taxon>
        <taxon>Bacillati</taxon>
        <taxon>Actinomycetota</taxon>
        <taxon>Actinomycetes</taxon>
        <taxon>Kitasatosporales</taxon>
        <taxon>Streptomycetaceae</taxon>
        <taxon>Streptomyces</taxon>
    </lineage>
</organism>
<feature type="transmembrane region" description="Helical" evidence="3">
    <location>
        <begin position="194"/>
        <end position="220"/>
    </location>
</feature>
<evidence type="ECO:0000313" key="5">
    <source>
        <dbReference type="EMBL" id="EDY61974.1"/>
    </source>
</evidence>
<dbReference type="Pfam" id="PF10502">
    <property type="entry name" value="Peptidase_S26"/>
    <property type="match status" value="1"/>
</dbReference>
<dbReference type="NCBIfam" id="TIGR02227">
    <property type="entry name" value="sigpep_I_bact"/>
    <property type="match status" value="1"/>
</dbReference>
<accession>B5H563</accession>
<evidence type="ECO:0000256" key="2">
    <source>
        <dbReference type="ARBA" id="ARBA00009370"/>
    </source>
</evidence>
<reference evidence="6" key="2">
    <citation type="submission" date="2009-10" db="EMBL/GenBank/DDBJ databases">
        <title>The genome sequence of Streptomyces pristinaespiralis strain ATCC 25486.</title>
        <authorList>
            <consortium name="The Broad Institute Genome Sequencing Platform"/>
            <consortium name="Broad Institute Microbial Sequencing Center"/>
            <person name="Fischbach M."/>
            <person name="Godfrey P."/>
            <person name="Ward D."/>
            <person name="Young S."/>
            <person name="Zeng Q."/>
            <person name="Koehrsen M."/>
            <person name="Alvarado L."/>
            <person name="Berlin A.M."/>
            <person name="Bochicchio J."/>
            <person name="Borenstein D."/>
            <person name="Chapman S.B."/>
            <person name="Chen Z."/>
            <person name="Engels R."/>
            <person name="Freedman E."/>
            <person name="Gellesch M."/>
            <person name="Goldberg J."/>
            <person name="Griggs A."/>
            <person name="Gujja S."/>
            <person name="Heilman E.R."/>
            <person name="Heiman D.I."/>
            <person name="Hepburn T.A."/>
            <person name="Howarth C."/>
            <person name="Jen D."/>
            <person name="Larson L."/>
            <person name="Lewis B."/>
            <person name="Mehta T."/>
            <person name="Park D."/>
            <person name="Pearson M."/>
            <person name="Richards J."/>
            <person name="Roberts A."/>
            <person name="Saif S."/>
            <person name="Shea T.D."/>
            <person name="Shenoy N."/>
            <person name="Sisk P."/>
            <person name="Stolte C."/>
            <person name="Sykes S.N."/>
            <person name="Thomson T."/>
            <person name="Walk T."/>
            <person name="White J."/>
            <person name="Yandava C."/>
            <person name="Straight P."/>
            <person name="Clardy J."/>
            <person name="Hung D."/>
            <person name="Kolter R."/>
            <person name="Mekalanos J."/>
            <person name="Walker S."/>
            <person name="Walsh C.T."/>
            <person name="Wieland-Brown L.C."/>
            <person name="Haas B."/>
            <person name="Nusbaum C."/>
            <person name="Birren B."/>
        </authorList>
    </citation>
    <scope>NUCLEOTIDE SEQUENCE [LARGE SCALE GENOMIC DNA]</scope>
    <source>
        <strain evidence="6">ATCC 25486 / DSM 40338 / CBS 914.69 / JCM 4507 / NBRC 13074 / NRRL 2958 / 5647</strain>
    </source>
</reference>
<dbReference type="InterPro" id="IPR036286">
    <property type="entry name" value="LexA/Signal_pep-like_sf"/>
</dbReference>
<comment type="catalytic activity">
    <reaction evidence="3">
        <text>Cleavage of hydrophobic, N-terminal signal or leader sequences from secreted and periplasmic proteins.</text>
        <dbReference type="EC" id="3.4.21.89"/>
    </reaction>
</comment>
<dbReference type="eggNOG" id="COG0681">
    <property type="taxonomic scope" value="Bacteria"/>
</dbReference>
<feature type="transmembrane region" description="Helical" evidence="3">
    <location>
        <begin position="27"/>
        <end position="48"/>
    </location>
</feature>
<evidence type="ECO:0000256" key="1">
    <source>
        <dbReference type="ARBA" id="ARBA00004401"/>
    </source>
</evidence>
<evidence type="ECO:0000313" key="6">
    <source>
        <dbReference type="Proteomes" id="UP000002805"/>
    </source>
</evidence>
<keyword evidence="3" id="KW-0472">Membrane</keyword>
<dbReference type="PANTHER" id="PTHR43390">
    <property type="entry name" value="SIGNAL PEPTIDASE I"/>
    <property type="match status" value="1"/>
</dbReference>
<dbReference type="AlphaFoldDB" id="B5H563"/>
<comment type="subcellular location">
    <subcellularLocation>
        <location evidence="1">Cell membrane</location>
        <topology evidence="1">Single-pass type II membrane protein</topology>
    </subcellularLocation>
    <subcellularLocation>
        <location evidence="3">Membrane</location>
        <topology evidence="3">Single-pass type II membrane protein</topology>
    </subcellularLocation>
</comment>